<dbReference type="EMBL" id="KB299712">
    <property type="protein sequence ID" value="ELU07628.1"/>
    <property type="molecule type" value="Genomic_DNA"/>
</dbReference>
<dbReference type="AlphaFoldDB" id="R7UNG5"/>
<keyword evidence="4 12" id="KW-0812">Transmembrane</keyword>
<evidence type="ECO:0000256" key="14">
    <source>
        <dbReference type="SAM" id="Phobius"/>
    </source>
</evidence>
<dbReference type="Proteomes" id="UP000014760">
    <property type="component" value="Unassembled WGS sequence"/>
</dbReference>
<dbReference type="FunFam" id="1.10.287.770:FF:000001">
    <property type="entry name" value="Acid-sensing ion channel subunit 1"/>
    <property type="match status" value="1"/>
</dbReference>
<keyword evidence="8 14" id="KW-0472">Membrane</keyword>
<comment type="subcellular location">
    <subcellularLocation>
        <location evidence="1">Membrane</location>
        <topology evidence="1">Multi-pass membrane protein</topology>
    </subcellularLocation>
</comment>
<dbReference type="Gene3D" id="1.10.287.770">
    <property type="entry name" value="YojJ-like"/>
    <property type="match status" value="1"/>
</dbReference>
<evidence type="ECO:0000256" key="8">
    <source>
        <dbReference type="ARBA" id="ARBA00023136"/>
    </source>
</evidence>
<protein>
    <recommendedName>
        <fullName evidence="18">Amiloride-sensitive sodium channel</fullName>
    </recommendedName>
</protein>
<feature type="region of interest" description="Disordered" evidence="13">
    <location>
        <begin position="1"/>
        <end position="27"/>
    </location>
</feature>
<feature type="transmembrane region" description="Helical" evidence="14">
    <location>
        <begin position="86"/>
        <end position="109"/>
    </location>
</feature>
<feature type="compositionally biased region" description="Basic and acidic residues" evidence="13">
    <location>
        <begin position="8"/>
        <end position="19"/>
    </location>
</feature>
<dbReference type="GO" id="GO:0005886">
    <property type="term" value="C:plasma membrane"/>
    <property type="evidence" value="ECO:0007669"/>
    <property type="project" value="TreeGrafter"/>
</dbReference>
<dbReference type="OrthoDB" id="6021021at2759"/>
<dbReference type="Pfam" id="PF00858">
    <property type="entry name" value="ASC"/>
    <property type="match status" value="1"/>
</dbReference>
<keyword evidence="17" id="KW-1185">Reference proteome</keyword>
<sequence length="579" mass="65319">MRHQRLKSIIEKRRKERESGSSPLAEIPGRKQSTKKLIYCFSLAADHDGLGRVEVGHIWKGFKEKTTAHGVPHVEQAKGVVKTSMWVIIFCGMTAGFLYNLTAITQTFISYPVNVNIKMLHKTEMTFPAVTICNMSPVKASALPGTSSRHKRSVNPIQSLRESALDENATKKTRHRRATRLHMILNINQNEYVKQVGDTAGIRLVIHTQNRMPFPEDEGITVSPGHSTSVGIRQLEVERKSHPYGNCSDLEHSNISTNVYQEMYGVQYSMNACQKTCYQRNVIDICNCGDPYYPMYGTAFGKKQVKACDSNNIIQDDCRYSVNLRFKNNSLDCFCPPECRQSTYKLGSSIGIWPSRVQRVSIYHHRVLQTLSAKTGIQMTDKSFDYKNNLIKLEIHFEEFNYERISERTAYSVTSFLSDIGGILGLWIGFSLFTVFEFIELATDMLILFCSRLNTCSKKTRSVGVEPTPARTPRRNGIHPRNLTVRQSTREDMGIQLDELQSTFIPGGEASGTPPPPYSPPSGSSSRVKVAKKRKRTLLGIPGRAHVRKGSRNSHYLPNTPSLTSRTHLHVPIDMLLEI</sequence>
<evidence type="ECO:0000256" key="9">
    <source>
        <dbReference type="ARBA" id="ARBA00023180"/>
    </source>
</evidence>
<accession>R7UNG5</accession>
<evidence type="ECO:0000256" key="12">
    <source>
        <dbReference type="RuleBase" id="RU000679"/>
    </source>
</evidence>
<keyword evidence="2 12" id="KW-0813">Transport</keyword>
<evidence type="ECO:0000256" key="6">
    <source>
        <dbReference type="ARBA" id="ARBA00023053"/>
    </source>
</evidence>
<dbReference type="Gene3D" id="2.60.470.10">
    <property type="entry name" value="Acid-sensing ion channels like domains"/>
    <property type="match status" value="1"/>
</dbReference>
<keyword evidence="11 12" id="KW-0407">Ion channel</keyword>
<keyword evidence="7 12" id="KW-0406">Ion transport</keyword>
<reference evidence="17" key="1">
    <citation type="submission" date="2012-12" db="EMBL/GenBank/DDBJ databases">
        <authorList>
            <person name="Hellsten U."/>
            <person name="Grimwood J."/>
            <person name="Chapman J.A."/>
            <person name="Shapiro H."/>
            <person name="Aerts A."/>
            <person name="Otillar R.P."/>
            <person name="Terry A.Y."/>
            <person name="Boore J.L."/>
            <person name="Simakov O."/>
            <person name="Marletaz F."/>
            <person name="Cho S.-J."/>
            <person name="Edsinger-Gonzales E."/>
            <person name="Havlak P."/>
            <person name="Kuo D.-H."/>
            <person name="Larsson T."/>
            <person name="Lv J."/>
            <person name="Arendt D."/>
            <person name="Savage R."/>
            <person name="Osoegawa K."/>
            <person name="de Jong P."/>
            <person name="Lindberg D.R."/>
            <person name="Seaver E.C."/>
            <person name="Weisblat D.A."/>
            <person name="Putnam N.H."/>
            <person name="Grigoriev I.V."/>
            <person name="Rokhsar D.S."/>
        </authorList>
    </citation>
    <scope>NUCLEOTIDE SEQUENCE</scope>
    <source>
        <strain evidence="17">I ESC-2004</strain>
    </source>
</reference>
<evidence type="ECO:0008006" key="18">
    <source>
        <dbReference type="Google" id="ProtNLM"/>
    </source>
</evidence>
<evidence type="ECO:0000313" key="15">
    <source>
        <dbReference type="EMBL" id="ELU07628.1"/>
    </source>
</evidence>
<reference evidence="16" key="3">
    <citation type="submission" date="2015-06" db="UniProtKB">
        <authorList>
            <consortium name="EnsemblMetazoa"/>
        </authorList>
    </citation>
    <scope>IDENTIFICATION</scope>
</reference>
<gene>
    <name evidence="15" type="ORF">CAPTEDRAFT_135400</name>
</gene>
<dbReference type="STRING" id="283909.R7UNG5"/>
<dbReference type="HOGENOM" id="CLU_471125_0_0_1"/>
<reference evidence="15 17" key="2">
    <citation type="journal article" date="2013" name="Nature">
        <title>Insights into bilaterian evolution from three spiralian genomes.</title>
        <authorList>
            <person name="Simakov O."/>
            <person name="Marletaz F."/>
            <person name="Cho S.J."/>
            <person name="Edsinger-Gonzales E."/>
            <person name="Havlak P."/>
            <person name="Hellsten U."/>
            <person name="Kuo D.H."/>
            <person name="Larsson T."/>
            <person name="Lv J."/>
            <person name="Arendt D."/>
            <person name="Savage R."/>
            <person name="Osoegawa K."/>
            <person name="de Jong P."/>
            <person name="Grimwood J."/>
            <person name="Chapman J.A."/>
            <person name="Shapiro H."/>
            <person name="Aerts A."/>
            <person name="Otillar R.P."/>
            <person name="Terry A.Y."/>
            <person name="Boore J.L."/>
            <person name="Grigoriev I.V."/>
            <person name="Lindberg D.R."/>
            <person name="Seaver E.C."/>
            <person name="Weisblat D.A."/>
            <person name="Putnam N.H."/>
            <person name="Rokhsar D.S."/>
        </authorList>
    </citation>
    <scope>NUCLEOTIDE SEQUENCE</scope>
    <source>
        <strain evidence="15 17">I ESC-2004</strain>
    </source>
</reference>
<evidence type="ECO:0000256" key="13">
    <source>
        <dbReference type="SAM" id="MobiDB-lite"/>
    </source>
</evidence>
<evidence type="ECO:0000256" key="5">
    <source>
        <dbReference type="ARBA" id="ARBA00022989"/>
    </source>
</evidence>
<evidence type="ECO:0000256" key="2">
    <source>
        <dbReference type="ARBA" id="ARBA00022448"/>
    </source>
</evidence>
<dbReference type="PANTHER" id="PTHR11690">
    <property type="entry name" value="AMILORIDE-SENSITIVE SODIUM CHANNEL-RELATED"/>
    <property type="match status" value="1"/>
</dbReference>
<feature type="region of interest" description="Disordered" evidence="13">
    <location>
        <begin position="504"/>
        <end position="529"/>
    </location>
</feature>
<proteinExistence type="inferred from homology"/>
<dbReference type="EnsemblMetazoa" id="CapteT135400">
    <property type="protein sequence ID" value="CapteP135400"/>
    <property type="gene ID" value="CapteG135400"/>
</dbReference>
<keyword evidence="6" id="KW-0915">Sodium</keyword>
<keyword evidence="10 12" id="KW-0739">Sodium transport</keyword>
<evidence type="ECO:0000256" key="10">
    <source>
        <dbReference type="ARBA" id="ARBA00023201"/>
    </source>
</evidence>
<evidence type="ECO:0000313" key="17">
    <source>
        <dbReference type="Proteomes" id="UP000014760"/>
    </source>
</evidence>
<dbReference type="GO" id="GO:0015280">
    <property type="term" value="F:ligand-gated sodium channel activity"/>
    <property type="evidence" value="ECO:0007669"/>
    <property type="project" value="TreeGrafter"/>
</dbReference>
<evidence type="ECO:0000256" key="11">
    <source>
        <dbReference type="ARBA" id="ARBA00023303"/>
    </source>
</evidence>
<evidence type="ECO:0000256" key="1">
    <source>
        <dbReference type="ARBA" id="ARBA00004141"/>
    </source>
</evidence>
<evidence type="ECO:0000256" key="4">
    <source>
        <dbReference type="ARBA" id="ARBA00022692"/>
    </source>
</evidence>
<keyword evidence="9" id="KW-0325">Glycoprotein</keyword>
<dbReference type="EMBL" id="AMQN01006997">
    <property type="status" value="NOT_ANNOTATED_CDS"/>
    <property type="molecule type" value="Genomic_DNA"/>
</dbReference>
<name>R7UNG5_CAPTE</name>
<dbReference type="InterPro" id="IPR001873">
    <property type="entry name" value="ENaC"/>
</dbReference>
<evidence type="ECO:0000256" key="7">
    <source>
        <dbReference type="ARBA" id="ARBA00023065"/>
    </source>
</evidence>
<evidence type="ECO:0000256" key="3">
    <source>
        <dbReference type="ARBA" id="ARBA00022461"/>
    </source>
</evidence>
<keyword evidence="3 12" id="KW-0894">Sodium channel</keyword>
<dbReference type="PANTHER" id="PTHR11690:SF248">
    <property type="entry name" value="PICKPOCKET 17, ISOFORM A"/>
    <property type="match status" value="1"/>
</dbReference>
<evidence type="ECO:0000313" key="16">
    <source>
        <dbReference type="EnsemblMetazoa" id="CapteP135400"/>
    </source>
</evidence>
<dbReference type="OMA" id="EENICMN"/>
<organism evidence="15">
    <name type="scientific">Capitella teleta</name>
    <name type="common">Polychaete worm</name>
    <dbReference type="NCBI Taxonomy" id="283909"/>
    <lineage>
        <taxon>Eukaryota</taxon>
        <taxon>Metazoa</taxon>
        <taxon>Spiralia</taxon>
        <taxon>Lophotrochozoa</taxon>
        <taxon>Annelida</taxon>
        <taxon>Polychaeta</taxon>
        <taxon>Sedentaria</taxon>
        <taxon>Scolecida</taxon>
        <taxon>Capitellidae</taxon>
        <taxon>Capitella</taxon>
    </lineage>
</organism>
<keyword evidence="5 14" id="KW-1133">Transmembrane helix</keyword>
<comment type="similarity">
    <text evidence="12">Belongs to the amiloride-sensitive sodium channel (TC 1.A.6) family.</text>
</comment>